<dbReference type="Proteomes" id="UP000625316">
    <property type="component" value="Unassembled WGS sequence"/>
</dbReference>
<dbReference type="EMBL" id="JADEXQ010000057">
    <property type="protein sequence ID" value="MBE9031261.1"/>
    <property type="molecule type" value="Genomic_DNA"/>
</dbReference>
<dbReference type="Gene3D" id="3.40.50.150">
    <property type="entry name" value="Vaccinia Virus protein VP39"/>
    <property type="match status" value="1"/>
</dbReference>
<dbReference type="RefSeq" id="WP_264326090.1">
    <property type="nucleotide sequence ID" value="NZ_JADEXQ010000057.1"/>
</dbReference>
<dbReference type="GO" id="GO:0008757">
    <property type="term" value="F:S-adenosylmethionine-dependent methyltransferase activity"/>
    <property type="evidence" value="ECO:0007669"/>
    <property type="project" value="InterPro"/>
</dbReference>
<proteinExistence type="predicted"/>
<dbReference type="PANTHER" id="PTHR43861">
    <property type="entry name" value="TRANS-ACONITATE 2-METHYLTRANSFERASE-RELATED"/>
    <property type="match status" value="1"/>
</dbReference>
<keyword evidence="2" id="KW-0489">Methyltransferase</keyword>
<protein>
    <submittedName>
        <fullName evidence="2">Class I SAM-dependent methyltransferase</fullName>
    </submittedName>
</protein>
<dbReference type="CDD" id="cd02440">
    <property type="entry name" value="AdoMet_MTases"/>
    <property type="match status" value="1"/>
</dbReference>
<evidence type="ECO:0000259" key="1">
    <source>
        <dbReference type="Pfam" id="PF08241"/>
    </source>
</evidence>
<dbReference type="Pfam" id="PF08241">
    <property type="entry name" value="Methyltransf_11"/>
    <property type="match status" value="1"/>
</dbReference>
<dbReference type="AlphaFoldDB" id="A0A928Z389"/>
<name>A0A928Z389_9CYAN</name>
<keyword evidence="3" id="KW-1185">Reference proteome</keyword>
<keyword evidence="2" id="KW-0808">Transferase</keyword>
<dbReference type="InterPro" id="IPR029063">
    <property type="entry name" value="SAM-dependent_MTases_sf"/>
</dbReference>
<evidence type="ECO:0000313" key="3">
    <source>
        <dbReference type="Proteomes" id="UP000625316"/>
    </source>
</evidence>
<reference evidence="2" key="1">
    <citation type="submission" date="2020-10" db="EMBL/GenBank/DDBJ databases">
        <authorList>
            <person name="Castelo-Branco R."/>
            <person name="Eusebio N."/>
            <person name="Adriana R."/>
            <person name="Vieira A."/>
            <person name="Brugerolle De Fraissinette N."/>
            <person name="Rezende De Castro R."/>
            <person name="Schneider M.P."/>
            <person name="Vasconcelos V."/>
            <person name="Leao P.N."/>
        </authorList>
    </citation>
    <scope>NUCLEOTIDE SEQUENCE</scope>
    <source>
        <strain evidence="2">LEGE 11480</strain>
    </source>
</reference>
<evidence type="ECO:0000313" key="2">
    <source>
        <dbReference type="EMBL" id="MBE9031261.1"/>
    </source>
</evidence>
<comment type="caution">
    <text evidence="2">The sequence shown here is derived from an EMBL/GenBank/DDBJ whole genome shotgun (WGS) entry which is preliminary data.</text>
</comment>
<gene>
    <name evidence="2" type="ORF">IQ266_16120</name>
</gene>
<accession>A0A928Z389</accession>
<dbReference type="GO" id="GO:0032259">
    <property type="term" value="P:methylation"/>
    <property type="evidence" value="ECO:0007669"/>
    <property type="project" value="UniProtKB-KW"/>
</dbReference>
<sequence>MAIKPLSKSYDRTYVRQQVRFSDIPKSFPTARNHALFKLAGSGQRVLEIGPGDANVLYNLRNSFEELYGVEISQGRATKANEALAANNVSNITVIAGNIESGIDLPDNFFDVIIWADVVEHVVDLWATMAEVSRLLKPGGKLVTCTPNIASWRYRLTLLFGKFPGTSARNEGFAVREGELYDGGHLHYFTFSSLEKLYRKYNVKPVKRMGFGKLGKLHNLYPPLLSGAVCIVGINSKL</sequence>
<dbReference type="InterPro" id="IPR013216">
    <property type="entry name" value="Methyltransf_11"/>
</dbReference>
<organism evidence="2 3">
    <name type="scientific">Romeriopsis navalis LEGE 11480</name>
    <dbReference type="NCBI Taxonomy" id="2777977"/>
    <lineage>
        <taxon>Bacteria</taxon>
        <taxon>Bacillati</taxon>
        <taxon>Cyanobacteriota</taxon>
        <taxon>Cyanophyceae</taxon>
        <taxon>Leptolyngbyales</taxon>
        <taxon>Leptolyngbyaceae</taxon>
        <taxon>Romeriopsis</taxon>
        <taxon>Romeriopsis navalis</taxon>
    </lineage>
</organism>
<dbReference type="SUPFAM" id="SSF53335">
    <property type="entry name" value="S-adenosyl-L-methionine-dependent methyltransferases"/>
    <property type="match status" value="1"/>
</dbReference>
<feature type="domain" description="Methyltransferase type 11" evidence="1">
    <location>
        <begin position="47"/>
        <end position="143"/>
    </location>
</feature>